<dbReference type="AlphaFoldDB" id="A0A7Y9WRS0"/>
<evidence type="ECO:0000256" key="1">
    <source>
        <dbReference type="SAM" id="Phobius"/>
    </source>
</evidence>
<dbReference type="RefSeq" id="WP_179712672.1">
    <property type="nucleotide sequence ID" value="NZ_JACCAS010000002.1"/>
</dbReference>
<accession>A0A7Y9WRS0</accession>
<keyword evidence="1" id="KW-1133">Transmembrane helix</keyword>
<keyword evidence="1" id="KW-0472">Membrane</keyword>
<proteinExistence type="predicted"/>
<dbReference type="EMBL" id="JACCAU010000001">
    <property type="protein sequence ID" value="NYH16386.1"/>
    <property type="molecule type" value="Genomic_DNA"/>
</dbReference>
<feature type="transmembrane region" description="Helical" evidence="1">
    <location>
        <begin position="53"/>
        <end position="70"/>
    </location>
</feature>
<comment type="caution">
    <text evidence="3">The sequence shown here is derived from an EMBL/GenBank/DDBJ whole genome shotgun (WGS) entry which is preliminary data.</text>
</comment>
<sequence>MNLYLAIKTLHIMSSVLLVGTGFGTAFYLFFANRTRCVPAIATVSRLVVRADLWFTTPAVVFQPLSGMWLAHTAGWPWSTPWIVAAIGLYLVAGVCWLPVVWLQLEMAKIAASANTSGVAALPQQYWRYARYWEWLGYPAFVAMVAVYWLMVFKPAL</sequence>
<feature type="transmembrane region" description="Helical" evidence="1">
    <location>
        <begin position="12"/>
        <end position="32"/>
    </location>
</feature>
<feature type="transmembrane region" description="Helical" evidence="1">
    <location>
        <begin position="82"/>
        <end position="103"/>
    </location>
</feature>
<keyword evidence="4" id="KW-1185">Reference proteome</keyword>
<evidence type="ECO:0000313" key="2">
    <source>
        <dbReference type="EMBL" id="NYH16386.1"/>
    </source>
</evidence>
<feature type="transmembrane region" description="Helical" evidence="1">
    <location>
        <begin position="132"/>
        <end position="151"/>
    </location>
</feature>
<evidence type="ECO:0000313" key="4">
    <source>
        <dbReference type="Proteomes" id="UP000540929"/>
    </source>
</evidence>
<dbReference type="Proteomes" id="UP000540929">
    <property type="component" value="Unassembled WGS sequence"/>
</dbReference>
<organism evidence="3 4">
    <name type="scientific">Paraburkholderia bryophila</name>
    <dbReference type="NCBI Taxonomy" id="420952"/>
    <lineage>
        <taxon>Bacteria</taxon>
        <taxon>Pseudomonadati</taxon>
        <taxon>Pseudomonadota</taxon>
        <taxon>Betaproteobacteria</taxon>
        <taxon>Burkholderiales</taxon>
        <taxon>Burkholderiaceae</taxon>
        <taxon>Paraburkholderia</taxon>
    </lineage>
</organism>
<dbReference type="Pfam" id="PF10027">
    <property type="entry name" value="DUF2269"/>
    <property type="match status" value="1"/>
</dbReference>
<gene>
    <name evidence="3" type="ORF">GGD40_004756</name>
    <name evidence="2" type="ORF">GGD41_003614</name>
</gene>
<evidence type="ECO:0000313" key="3">
    <source>
        <dbReference type="EMBL" id="NYH25185.1"/>
    </source>
</evidence>
<dbReference type="InterPro" id="IPR018729">
    <property type="entry name" value="DUF2269_transmembrane"/>
</dbReference>
<dbReference type="Proteomes" id="UP000572540">
    <property type="component" value="Unassembled WGS sequence"/>
</dbReference>
<keyword evidence="1" id="KW-0812">Transmembrane</keyword>
<name>A0A7Y9WRS0_9BURK</name>
<evidence type="ECO:0000313" key="5">
    <source>
        <dbReference type="Proteomes" id="UP000572540"/>
    </source>
</evidence>
<protein>
    <submittedName>
        <fullName evidence="3">Putative membrane protein</fullName>
    </submittedName>
</protein>
<reference evidence="4 5" key="1">
    <citation type="submission" date="2020-07" db="EMBL/GenBank/DDBJ databases">
        <title>Exploring microbial biodiversity for novel pathways involved in the catabolism of aromatic compounds derived from lignin.</title>
        <authorList>
            <person name="Elkins J."/>
        </authorList>
    </citation>
    <scope>NUCLEOTIDE SEQUENCE [LARGE SCALE GENOMIC DNA]</scope>
    <source>
        <strain evidence="2 5">H2C3B</strain>
        <strain evidence="3 4">H2C3C</strain>
    </source>
</reference>
<dbReference type="EMBL" id="JACCAS010000002">
    <property type="protein sequence ID" value="NYH25185.1"/>
    <property type="molecule type" value="Genomic_DNA"/>
</dbReference>